<keyword evidence="1" id="KW-0812">Transmembrane</keyword>
<dbReference type="Proteomes" id="UP000575083">
    <property type="component" value="Unassembled WGS sequence"/>
</dbReference>
<keyword evidence="3" id="KW-1185">Reference proteome</keyword>
<reference evidence="2 3" key="1">
    <citation type="submission" date="2020-08" db="EMBL/GenBank/DDBJ databases">
        <title>Functional genomics of gut bacteria from endangered species of beetles.</title>
        <authorList>
            <person name="Carlos-Shanley C."/>
        </authorList>
    </citation>
    <scope>NUCLEOTIDE SEQUENCE [LARGE SCALE GENOMIC DNA]</scope>
    <source>
        <strain evidence="2 3">S00198</strain>
    </source>
</reference>
<feature type="transmembrane region" description="Helical" evidence="1">
    <location>
        <begin position="27"/>
        <end position="46"/>
    </location>
</feature>
<dbReference type="RefSeq" id="WP_184861983.1">
    <property type="nucleotide sequence ID" value="NZ_JACHLK010000011.1"/>
</dbReference>
<evidence type="ECO:0000256" key="1">
    <source>
        <dbReference type="SAM" id="Phobius"/>
    </source>
</evidence>
<protein>
    <submittedName>
        <fullName evidence="2">Putative membrane protein</fullName>
    </submittedName>
</protein>
<name>A0A7X0PIT8_9BURK</name>
<feature type="transmembrane region" description="Helical" evidence="1">
    <location>
        <begin position="125"/>
        <end position="144"/>
    </location>
</feature>
<sequence>MHKLVTAVLVVLTVLYPLGVYLAMGRVAPQWLAVLLVLLAVLRAVATRQRFWWAVASGAAVLALASWWRADALAVKLYPVLVNAVLLVVFAVSLRYPPTVIERVARITQPDLPESGVRYTRKVTAVWCAFFVANGAAAAYTAAWCSDATWALYNGLVAYVLMGCLMGGEWLVRQWVRRRGALTLGPQ</sequence>
<keyword evidence="1" id="KW-1133">Transmembrane helix</keyword>
<feature type="transmembrane region" description="Helical" evidence="1">
    <location>
        <begin position="150"/>
        <end position="172"/>
    </location>
</feature>
<proteinExistence type="predicted"/>
<evidence type="ECO:0000313" key="2">
    <source>
        <dbReference type="EMBL" id="MBB6562206.1"/>
    </source>
</evidence>
<evidence type="ECO:0000313" key="3">
    <source>
        <dbReference type="Proteomes" id="UP000575083"/>
    </source>
</evidence>
<feature type="transmembrane region" description="Helical" evidence="1">
    <location>
        <begin position="76"/>
        <end position="96"/>
    </location>
</feature>
<dbReference type="AlphaFoldDB" id="A0A7X0PIT8"/>
<gene>
    <name evidence="2" type="ORF">HNP48_004915</name>
</gene>
<accession>A0A7X0PIT8</accession>
<comment type="caution">
    <text evidence="2">The sequence shown here is derived from an EMBL/GenBank/DDBJ whole genome shotgun (WGS) entry which is preliminary data.</text>
</comment>
<feature type="transmembrane region" description="Helical" evidence="1">
    <location>
        <begin position="51"/>
        <end position="70"/>
    </location>
</feature>
<organism evidence="2 3">
    <name type="scientific">Acidovorax soli</name>
    <dbReference type="NCBI Taxonomy" id="592050"/>
    <lineage>
        <taxon>Bacteria</taxon>
        <taxon>Pseudomonadati</taxon>
        <taxon>Pseudomonadota</taxon>
        <taxon>Betaproteobacteria</taxon>
        <taxon>Burkholderiales</taxon>
        <taxon>Comamonadaceae</taxon>
        <taxon>Acidovorax</taxon>
    </lineage>
</organism>
<dbReference type="EMBL" id="JACHLK010000011">
    <property type="protein sequence ID" value="MBB6562206.1"/>
    <property type="molecule type" value="Genomic_DNA"/>
</dbReference>
<keyword evidence="1" id="KW-0472">Membrane</keyword>